<comment type="caution">
    <text evidence="2">The sequence shown here is derived from an EMBL/GenBank/DDBJ whole genome shotgun (WGS) entry which is preliminary data.</text>
</comment>
<reference evidence="2 3" key="1">
    <citation type="journal article" date="2021" name="Elife">
        <title>Chloroplast acquisition without the gene transfer in kleptoplastic sea slugs, Plakobranchus ocellatus.</title>
        <authorList>
            <person name="Maeda T."/>
            <person name="Takahashi S."/>
            <person name="Yoshida T."/>
            <person name="Shimamura S."/>
            <person name="Takaki Y."/>
            <person name="Nagai Y."/>
            <person name="Toyoda A."/>
            <person name="Suzuki Y."/>
            <person name="Arimoto A."/>
            <person name="Ishii H."/>
            <person name="Satoh N."/>
            <person name="Nishiyama T."/>
            <person name="Hasebe M."/>
            <person name="Maruyama T."/>
            <person name="Minagawa J."/>
            <person name="Obokata J."/>
            <person name="Shigenobu S."/>
        </authorList>
    </citation>
    <scope>NUCLEOTIDE SEQUENCE [LARGE SCALE GENOMIC DNA]</scope>
</reference>
<evidence type="ECO:0008006" key="4">
    <source>
        <dbReference type="Google" id="ProtNLM"/>
    </source>
</evidence>
<protein>
    <recommendedName>
        <fullName evidence="4">Secreted protein</fullName>
    </recommendedName>
</protein>
<evidence type="ECO:0000313" key="3">
    <source>
        <dbReference type="Proteomes" id="UP000735302"/>
    </source>
</evidence>
<feature type="signal peptide" evidence="1">
    <location>
        <begin position="1"/>
        <end position="23"/>
    </location>
</feature>
<feature type="chain" id="PRO_5043551167" description="Secreted protein" evidence="1">
    <location>
        <begin position="24"/>
        <end position="99"/>
    </location>
</feature>
<gene>
    <name evidence="2" type="ORF">PoB_006586000</name>
</gene>
<evidence type="ECO:0000313" key="2">
    <source>
        <dbReference type="EMBL" id="GFO39355.1"/>
    </source>
</evidence>
<keyword evidence="1" id="KW-0732">Signal</keyword>
<dbReference type="Proteomes" id="UP000735302">
    <property type="component" value="Unassembled WGS sequence"/>
</dbReference>
<name>A0AAV4D5C6_9GAST</name>
<sequence length="99" mass="10811">MMNLVRMALIQILKISLFVQSISDVPSAIPSTTDMPSAIPSTSDVPSAILCTSDGPCEEDNHIPPELASCLICLFNQQSGEAQHHIFEKPIESIMLKWS</sequence>
<dbReference type="AlphaFoldDB" id="A0AAV4D5C6"/>
<proteinExistence type="predicted"/>
<organism evidence="2 3">
    <name type="scientific">Plakobranchus ocellatus</name>
    <dbReference type="NCBI Taxonomy" id="259542"/>
    <lineage>
        <taxon>Eukaryota</taxon>
        <taxon>Metazoa</taxon>
        <taxon>Spiralia</taxon>
        <taxon>Lophotrochozoa</taxon>
        <taxon>Mollusca</taxon>
        <taxon>Gastropoda</taxon>
        <taxon>Heterobranchia</taxon>
        <taxon>Euthyneura</taxon>
        <taxon>Panpulmonata</taxon>
        <taxon>Sacoglossa</taxon>
        <taxon>Placobranchoidea</taxon>
        <taxon>Plakobranchidae</taxon>
        <taxon>Plakobranchus</taxon>
    </lineage>
</organism>
<accession>A0AAV4D5C6</accession>
<evidence type="ECO:0000256" key="1">
    <source>
        <dbReference type="SAM" id="SignalP"/>
    </source>
</evidence>
<dbReference type="EMBL" id="BLXT01007492">
    <property type="protein sequence ID" value="GFO39355.1"/>
    <property type="molecule type" value="Genomic_DNA"/>
</dbReference>
<keyword evidence="3" id="KW-1185">Reference proteome</keyword>